<dbReference type="AlphaFoldDB" id="A0A9P3F7H4"/>
<keyword evidence="3" id="KW-1185">Reference proteome</keyword>
<gene>
    <name evidence="2" type="ORF">CKM354_000011700</name>
</gene>
<dbReference type="GeneID" id="68285692"/>
<protein>
    <recommendedName>
        <fullName evidence="1">BTB domain-containing protein</fullName>
    </recommendedName>
</protein>
<dbReference type="PROSITE" id="PS50097">
    <property type="entry name" value="BTB"/>
    <property type="match status" value="1"/>
</dbReference>
<dbReference type="EMBL" id="BOLY01000001">
    <property type="protein sequence ID" value="GIZ36648.1"/>
    <property type="molecule type" value="Genomic_DNA"/>
</dbReference>
<dbReference type="OrthoDB" id="3916736at2759"/>
<dbReference type="RefSeq" id="XP_044651135.1">
    <property type="nucleotide sequence ID" value="XM_044795200.1"/>
</dbReference>
<accession>A0A9P3F7H4</accession>
<evidence type="ECO:0000259" key="1">
    <source>
        <dbReference type="PROSITE" id="PS50097"/>
    </source>
</evidence>
<dbReference type="SMART" id="SM00225">
    <property type="entry name" value="BTB"/>
    <property type="match status" value="1"/>
</dbReference>
<reference evidence="2 3" key="1">
    <citation type="submission" date="2021-01" db="EMBL/GenBank/DDBJ databases">
        <title>Cercospora kikuchii MAFF 305040 whole genome shotgun sequence.</title>
        <authorList>
            <person name="Kashiwa T."/>
            <person name="Suzuki T."/>
        </authorList>
    </citation>
    <scope>NUCLEOTIDE SEQUENCE [LARGE SCALE GENOMIC DNA]</scope>
    <source>
        <strain evidence="2 3">MAFF 305040</strain>
    </source>
</reference>
<evidence type="ECO:0000313" key="2">
    <source>
        <dbReference type="EMBL" id="GIZ36648.1"/>
    </source>
</evidence>
<sequence length="248" mass="28800">MSLSTSDLFNQPTFSDVIISFSGRRIYCHKLILCSKSEYFKKLCDPDSGFSESTQKVIQLRDDDPDAVEHVLRYIYTAEHKSDQDENWKLQLQITNSAHKYLLHDLANAAMKKFKRVASSETDPAEVFETMMHIRQNTLLPEALEVAEHLETIHLHSLLKVPAYRKLVEQDRDKVWELLDQFNDVLVAQRAADLVICRKCLSSQLRDPGQEAAPSCRCVSYNQNLYDERFQIWVPEPEFGDYLTRWPS</sequence>
<evidence type="ECO:0000313" key="3">
    <source>
        <dbReference type="Proteomes" id="UP000825890"/>
    </source>
</evidence>
<feature type="domain" description="BTB" evidence="1">
    <location>
        <begin position="15"/>
        <end position="84"/>
    </location>
</feature>
<dbReference type="SUPFAM" id="SSF54695">
    <property type="entry name" value="POZ domain"/>
    <property type="match status" value="1"/>
</dbReference>
<dbReference type="Gene3D" id="3.30.710.10">
    <property type="entry name" value="Potassium Channel Kv1.1, Chain A"/>
    <property type="match status" value="1"/>
</dbReference>
<dbReference type="PANTHER" id="PTHR24413">
    <property type="entry name" value="SPECKLE-TYPE POZ PROTEIN"/>
    <property type="match status" value="1"/>
</dbReference>
<dbReference type="InterPro" id="IPR011333">
    <property type="entry name" value="SKP1/BTB/POZ_sf"/>
</dbReference>
<organism evidence="2 3">
    <name type="scientific">Cercospora kikuchii</name>
    <dbReference type="NCBI Taxonomy" id="84275"/>
    <lineage>
        <taxon>Eukaryota</taxon>
        <taxon>Fungi</taxon>
        <taxon>Dikarya</taxon>
        <taxon>Ascomycota</taxon>
        <taxon>Pezizomycotina</taxon>
        <taxon>Dothideomycetes</taxon>
        <taxon>Dothideomycetidae</taxon>
        <taxon>Mycosphaerellales</taxon>
        <taxon>Mycosphaerellaceae</taxon>
        <taxon>Cercospora</taxon>
    </lineage>
</organism>
<dbReference type="CDD" id="cd18186">
    <property type="entry name" value="BTB_POZ_ZBTB_KLHL-like"/>
    <property type="match status" value="1"/>
</dbReference>
<dbReference type="InterPro" id="IPR000210">
    <property type="entry name" value="BTB/POZ_dom"/>
</dbReference>
<proteinExistence type="predicted"/>
<name>A0A9P3F7H4_9PEZI</name>
<comment type="caution">
    <text evidence="2">The sequence shown here is derived from an EMBL/GenBank/DDBJ whole genome shotgun (WGS) entry which is preliminary data.</text>
</comment>
<dbReference type="Proteomes" id="UP000825890">
    <property type="component" value="Unassembled WGS sequence"/>
</dbReference>
<dbReference type="Pfam" id="PF00651">
    <property type="entry name" value="BTB"/>
    <property type="match status" value="1"/>
</dbReference>